<dbReference type="GO" id="GO:0000467">
    <property type="term" value="P:exonucleolytic trimming to generate mature 3'-end of 5.8S rRNA from tricistronic rRNA transcript (SSU-rRNA, 5.8S rRNA, LSU-rRNA)"/>
    <property type="evidence" value="ECO:0007669"/>
    <property type="project" value="InterPro"/>
</dbReference>
<dbReference type="GO" id="GO:0071035">
    <property type="term" value="P:nuclear polyadenylation-dependent rRNA catabolic process"/>
    <property type="evidence" value="ECO:0007669"/>
    <property type="project" value="TreeGrafter"/>
</dbReference>
<dbReference type="InterPro" id="IPR049559">
    <property type="entry name" value="Rrp6p-like_exo"/>
</dbReference>
<feature type="domain" description="HRDC" evidence="10">
    <location>
        <begin position="510"/>
        <end position="590"/>
    </location>
</feature>
<dbReference type="Gene3D" id="3.30.420.10">
    <property type="entry name" value="Ribonuclease H-like superfamily/Ribonuclease H"/>
    <property type="match status" value="1"/>
</dbReference>
<feature type="region of interest" description="Disordered" evidence="9">
    <location>
        <begin position="771"/>
        <end position="852"/>
    </location>
</feature>
<dbReference type="InterPro" id="IPR002121">
    <property type="entry name" value="HRDC_dom"/>
</dbReference>
<dbReference type="InterPro" id="IPR045092">
    <property type="entry name" value="Rrp6-like"/>
</dbReference>
<keyword evidence="12" id="KW-1185">Reference proteome</keyword>
<dbReference type="GO" id="GO:0071039">
    <property type="term" value="P:nuclear polyadenylation-dependent CUT catabolic process"/>
    <property type="evidence" value="ECO:0007669"/>
    <property type="project" value="TreeGrafter"/>
</dbReference>
<dbReference type="FunFam" id="3.30.420.10:FF:000059">
    <property type="entry name" value="Exosome complex exonuclease Rrp6"/>
    <property type="match status" value="1"/>
</dbReference>
<gene>
    <name evidence="11" type="ORF">NLI96_g6170</name>
</gene>
<feature type="region of interest" description="Disordered" evidence="9">
    <location>
        <begin position="127"/>
        <end position="149"/>
    </location>
</feature>
<dbReference type="GO" id="GO:0000166">
    <property type="term" value="F:nucleotide binding"/>
    <property type="evidence" value="ECO:0007669"/>
    <property type="project" value="InterPro"/>
</dbReference>
<evidence type="ECO:0000313" key="12">
    <source>
        <dbReference type="Proteomes" id="UP001212997"/>
    </source>
</evidence>
<comment type="similarity">
    <text evidence="8">Belongs to the exosome component 10/RRP6 family.</text>
</comment>
<dbReference type="GO" id="GO:0000175">
    <property type="term" value="F:3'-5'-RNA exonuclease activity"/>
    <property type="evidence" value="ECO:0007669"/>
    <property type="project" value="InterPro"/>
</dbReference>
<evidence type="ECO:0000256" key="7">
    <source>
        <dbReference type="ARBA" id="ARBA00023242"/>
    </source>
</evidence>
<dbReference type="InterPro" id="IPR010997">
    <property type="entry name" value="HRDC-like_sf"/>
</dbReference>
<proteinExistence type="inferred from homology"/>
<dbReference type="GO" id="GO:0071040">
    <property type="term" value="P:nuclear polyadenylation-dependent antisense transcript catabolic process"/>
    <property type="evidence" value="ECO:0007669"/>
    <property type="project" value="TreeGrafter"/>
</dbReference>
<organism evidence="11 12">
    <name type="scientific">Meripilus lineatus</name>
    <dbReference type="NCBI Taxonomy" id="2056292"/>
    <lineage>
        <taxon>Eukaryota</taxon>
        <taxon>Fungi</taxon>
        <taxon>Dikarya</taxon>
        <taxon>Basidiomycota</taxon>
        <taxon>Agaricomycotina</taxon>
        <taxon>Agaricomycetes</taxon>
        <taxon>Polyporales</taxon>
        <taxon>Meripilaceae</taxon>
        <taxon>Meripilus</taxon>
    </lineage>
</organism>
<dbReference type="InterPro" id="IPR044876">
    <property type="entry name" value="HRDC_dom_sf"/>
</dbReference>
<dbReference type="Gene3D" id="1.10.150.80">
    <property type="entry name" value="HRDC domain"/>
    <property type="match status" value="1"/>
</dbReference>
<evidence type="ECO:0000256" key="3">
    <source>
        <dbReference type="ARBA" id="ARBA00022722"/>
    </source>
</evidence>
<evidence type="ECO:0000256" key="8">
    <source>
        <dbReference type="ARBA" id="ARBA00043957"/>
    </source>
</evidence>
<accession>A0AAD5V1K2</accession>
<evidence type="ECO:0000256" key="9">
    <source>
        <dbReference type="SAM" id="MobiDB-lite"/>
    </source>
</evidence>
<dbReference type="InterPro" id="IPR002562">
    <property type="entry name" value="3'-5'_exonuclease_dom"/>
</dbReference>
<comment type="caution">
    <text evidence="11">The sequence shown here is derived from an EMBL/GenBank/DDBJ whole genome shotgun (WGS) entry which is preliminary data.</text>
</comment>
<evidence type="ECO:0000256" key="6">
    <source>
        <dbReference type="ARBA" id="ARBA00022839"/>
    </source>
</evidence>
<evidence type="ECO:0000256" key="1">
    <source>
        <dbReference type="ARBA" id="ARBA00004123"/>
    </source>
</evidence>
<keyword evidence="2" id="KW-0698">rRNA processing</keyword>
<dbReference type="SUPFAM" id="SSF47819">
    <property type="entry name" value="HRDC-like"/>
    <property type="match status" value="1"/>
</dbReference>
<dbReference type="GO" id="GO:0071036">
    <property type="term" value="P:nuclear polyadenylation-dependent snoRNA catabolic process"/>
    <property type="evidence" value="ECO:0007669"/>
    <property type="project" value="TreeGrafter"/>
</dbReference>
<dbReference type="GO" id="GO:0071044">
    <property type="term" value="P:histone mRNA catabolic process"/>
    <property type="evidence" value="ECO:0007669"/>
    <property type="project" value="TreeGrafter"/>
</dbReference>
<dbReference type="InterPro" id="IPR012588">
    <property type="entry name" value="Exosome-assoc_fac_Rrp6_N"/>
</dbReference>
<keyword evidence="5" id="KW-0271">Exosome</keyword>
<evidence type="ECO:0000259" key="10">
    <source>
        <dbReference type="PROSITE" id="PS50967"/>
    </source>
</evidence>
<dbReference type="GO" id="GO:0071037">
    <property type="term" value="P:nuclear polyadenylation-dependent snRNA catabolic process"/>
    <property type="evidence" value="ECO:0007669"/>
    <property type="project" value="TreeGrafter"/>
</dbReference>
<dbReference type="PANTHER" id="PTHR12124:SF47">
    <property type="entry name" value="EXOSOME COMPONENT 10"/>
    <property type="match status" value="1"/>
</dbReference>
<dbReference type="GO" id="GO:0000176">
    <property type="term" value="C:nuclear exosome (RNase complex)"/>
    <property type="evidence" value="ECO:0007669"/>
    <property type="project" value="InterPro"/>
</dbReference>
<feature type="compositionally biased region" description="Polar residues" evidence="9">
    <location>
        <begin position="591"/>
        <end position="609"/>
    </location>
</feature>
<feature type="compositionally biased region" description="Low complexity" evidence="9">
    <location>
        <begin position="432"/>
        <end position="446"/>
    </location>
</feature>
<dbReference type="GO" id="GO:0005730">
    <property type="term" value="C:nucleolus"/>
    <property type="evidence" value="ECO:0007669"/>
    <property type="project" value="TreeGrafter"/>
</dbReference>
<keyword evidence="4" id="KW-0378">Hydrolase</keyword>
<reference evidence="11" key="1">
    <citation type="submission" date="2022-07" db="EMBL/GenBank/DDBJ databases">
        <title>Genome Sequence of Physisporinus lineatus.</title>
        <authorList>
            <person name="Buettner E."/>
        </authorList>
    </citation>
    <scope>NUCLEOTIDE SEQUENCE</scope>
    <source>
        <strain evidence="11">VT162</strain>
    </source>
</reference>
<dbReference type="GO" id="GO:0071051">
    <property type="term" value="P:poly(A)-dependent snoRNA 3'-end processing"/>
    <property type="evidence" value="ECO:0007669"/>
    <property type="project" value="TreeGrafter"/>
</dbReference>
<sequence length="852" mass="96285">MNIVSKSSFDEYNAQLQELALKATKHAALLPPDLAFHRSMGKDIARDIDSCSSRVLTMANQLLDLISATEGSKSSKGKERARLENEDDVVDDFQSMVVGAVDRILENADMRIDEYLGLSKPPAINVKAPKPVPVKPKPSGSQQQGRLDPALQHAARLPKPQLRFKRPVDNHDTSIWQPMLSHKYNAKVPLGFQSRAEDILDPQTITRIHPYRYEIKNIDYPTRMFHSAEPRLPNSFENTPFVWVDTPSEFSTMLEKLRGAEEIAIDLEHHSYRTFYGFVCLMQISTRESDWVVDTIALREELEELNEVFTDPNIVKVTISVLYSEHNLTNGSKVFHGAESDIIWLQQDFNLYIVNLFDTFHASKVLDFPRHNLATLLEMYCDFIPDKRYQLADWRIRPLPEEMLHYARSDTHFLLYIYDNLRNALLDLSQSRSQSRSHSPMSHSPSAGVNAHDPSDSTNFLREVLSRSEETALRVYEREKYDLDSGTGPGGWDTLARKWNKATFSAAQGSGPKLDVYKAIHSWRDRTAREQDESTRYVLANHFVFSLAENPPASLTALLAVFPSVPPVLRKRAGALFAVIQDAMKRHHTDMSQVTESTPRTNETQAPQPSLQLTESLMSRESTAAYNNLFPTALPSRLRLPLTSVSSFFAPAEARQDSMSHQHPKYLSAGSNLFKNKPPSQVSSLKSKNQTERFEEIVSMIHSQLAVAPSIPHVQKNQPQETAATTVEQLPSVEKAEVAYIPASMRQKVVTIQEEDSIVVVGQAKQKKRKRISKTNALHKAAERTSEPEKEQESFDFATVPNMLDDGSDHEPTQGVVKKKSKRQANFYGDFPAPPKALSQPKQGNQSRTFKR</sequence>
<dbReference type="Proteomes" id="UP001212997">
    <property type="component" value="Unassembled WGS sequence"/>
</dbReference>
<dbReference type="SUPFAM" id="SSF53098">
    <property type="entry name" value="Ribonuclease H-like"/>
    <property type="match status" value="1"/>
</dbReference>
<dbReference type="GO" id="GO:0003727">
    <property type="term" value="F:single-stranded RNA binding"/>
    <property type="evidence" value="ECO:0007669"/>
    <property type="project" value="TreeGrafter"/>
</dbReference>
<dbReference type="EMBL" id="JANAWD010000220">
    <property type="protein sequence ID" value="KAJ3483641.1"/>
    <property type="molecule type" value="Genomic_DNA"/>
</dbReference>
<evidence type="ECO:0000256" key="4">
    <source>
        <dbReference type="ARBA" id="ARBA00022801"/>
    </source>
</evidence>
<feature type="compositionally biased region" description="Polar residues" evidence="9">
    <location>
        <begin position="840"/>
        <end position="852"/>
    </location>
</feature>
<dbReference type="SMART" id="SM00474">
    <property type="entry name" value="35EXOc"/>
    <property type="match status" value="1"/>
</dbReference>
<dbReference type="GO" id="GO:0071038">
    <property type="term" value="P:TRAMP-dependent tRNA surveillance pathway"/>
    <property type="evidence" value="ECO:0007669"/>
    <property type="project" value="TreeGrafter"/>
</dbReference>
<feature type="compositionally biased region" description="Basic and acidic residues" evidence="9">
    <location>
        <begin position="780"/>
        <end position="793"/>
    </location>
</feature>
<dbReference type="PANTHER" id="PTHR12124">
    <property type="entry name" value="POLYMYOSITIS/SCLERODERMA AUTOANTIGEN-RELATED"/>
    <property type="match status" value="1"/>
</dbReference>
<dbReference type="InterPro" id="IPR036397">
    <property type="entry name" value="RNaseH_sf"/>
</dbReference>
<evidence type="ECO:0000256" key="2">
    <source>
        <dbReference type="ARBA" id="ARBA00022552"/>
    </source>
</evidence>
<dbReference type="Pfam" id="PF00570">
    <property type="entry name" value="HRDC"/>
    <property type="match status" value="1"/>
</dbReference>
<dbReference type="PROSITE" id="PS50967">
    <property type="entry name" value="HRDC"/>
    <property type="match status" value="1"/>
</dbReference>
<keyword evidence="7" id="KW-0539">Nucleus</keyword>
<feature type="region of interest" description="Disordered" evidence="9">
    <location>
        <begin position="432"/>
        <end position="454"/>
    </location>
</feature>
<dbReference type="AlphaFoldDB" id="A0AAD5V1K2"/>
<evidence type="ECO:0000256" key="5">
    <source>
        <dbReference type="ARBA" id="ARBA00022835"/>
    </source>
</evidence>
<evidence type="ECO:0000313" key="11">
    <source>
        <dbReference type="EMBL" id="KAJ3483641.1"/>
    </source>
</evidence>
<dbReference type="Pfam" id="PF01612">
    <property type="entry name" value="DNA_pol_A_exo1"/>
    <property type="match status" value="2"/>
</dbReference>
<name>A0AAD5V1K2_9APHY</name>
<feature type="region of interest" description="Disordered" evidence="9">
    <location>
        <begin position="590"/>
        <end position="609"/>
    </location>
</feature>
<dbReference type="SMART" id="SM00341">
    <property type="entry name" value="HRDC"/>
    <property type="match status" value="1"/>
</dbReference>
<comment type="subcellular location">
    <subcellularLocation>
        <location evidence="1">Nucleus</location>
    </subcellularLocation>
</comment>
<dbReference type="CDD" id="cd06147">
    <property type="entry name" value="Rrp6p_like_exo"/>
    <property type="match status" value="1"/>
</dbReference>
<keyword evidence="3" id="KW-0540">Nuclease</keyword>
<keyword evidence="6" id="KW-0269">Exonuclease</keyword>
<dbReference type="InterPro" id="IPR012337">
    <property type="entry name" value="RNaseH-like_sf"/>
</dbReference>
<protein>
    <recommendedName>
        <fullName evidence="10">HRDC domain-containing protein</fullName>
    </recommendedName>
</protein>
<dbReference type="Pfam" id="PF08066">
    <property type="entry name" value="PMC2NT"/>
    <property type="match status" value="1"/>
</dbReference>